<keyword evidence="3" id="KW-1185">Reference proteome</keyword>
<evidence type="ECO:0000313" key="3">
    <source>
        <dbReference type="Proteomes" id="UP001221757"/>
    </source>
</evidence>
<dbReference type="Gene3D" id="1.20.1280.140">
    <property type="match status" value="1"/>
</dbReference>
<reference evidence="2" key="1">
    <citation type="submission" date="2023-03" db="EMBL/GenBank/DDBJ databases">
        <title>Massive genome expansion in bonnet fungi (Mycena s.s.) driven by repeated elements and novel gene families across ecological guilds.</title>
        <authorList>
            <consortium name="Lawrence Berkeley National Laboratory"/>
            <person name="Harder C.B."/>
            <person name="Miyauchi S."/>
            <person name="Viragh M."/>
            <person name="Kuo A."/>
            <person name="Thoen E."/>
            <person name="Andreopoulos B."/>
            <person name="Lu D."/>
            <person name="Skrede I."/>
            <person name="Drula E."/>
            <person name="Henrissat B."/>
            <person name="Morin E."/>
            <person name="Kohler A."/>
            <person name="Barry K."/>
            <person name="LaButti K."/>
            <person name="Morin E."/>
            <person name="Salamov A."/>
            <person name="Lipzen A."/>
            <person name="Mereny Z."/>
            <person name="Hegedus B."/>
            <person name="Baldrian P."/>
            <person name="Stursova M."/>
            <person name="Weitz H."/>
            <person name="Taylor A."/>
            <person name="Grigoriev I.V."/>
            <person name="Nagy L.G."/>
            <person name="Martin F."/>
            <person name="Kauserud H."/>
        </authorList>
    </citation>
    <scope>NUCLEOTIDE SEQUENCE</scope>
    <source>
        <strain evidence="2">CBHHK067</strain>
    </source>
</reference>
<evidence type="ECO:0000313" key="2">
    <source>
        <dbReference type="EMBL" id="KAJ7676208.1"/>
    </source>
</evidence>
<dbReference type="Pfam" id="PF12296">
    <property type="entry name" value="HsbA"/>
    <property type="match status" value="1"/>
</dbReference>
<dbReference type="GO" id="GO:0005576">
    <property type="term" value="C:extracellular region"/>
    <property type="evidence" value="ECO:0007669"/>
    <property type="project" value="TreeGrafter"/>
</dbReference>
<feature type="chain" id="PRO_5042004212" evidence="1">
    <location>
        <begin position="21"/>
        <end position="178"/>
    </location>
</feature>
<feature type="signal peptide" evidence="1">
    <location>
        <begin position="1"/>
        <end position="20"/>
    </location>
</feature>
<dbReference type="AlphaFoldDB" id="A0AAD7D2T1"/>
<comment type="caution">
    <text evidence="2">The sequence shown here is derived from an EMBL/GenBank/DDBJ whole genome shotgun (WGS) entry which is preliminary data.</text>
</comment>
<gene>
    <name evidence="2" type="ORF">B0H17DRAFT_1207483</name>
</gene>
<keyword evidence="1" id="KW-0732">Signal</keyword>
<dbReference type="InterPro" id="IPR021054">
    <property type="entry name" value="Cell_wall_mannoprotein_1"/>
</dbReference>
<sequence>MFISISRILLISSALAVGLATPTKRTATQIQADLKVFGTQLTALDSACKALGPDSTTAQVLAIAPKAGAVSASLKEGLGTVTSTDQLSAPECLAIYGILNSFAPTITDSLGQLIAKKLVFAKTPGATTLVSLTLREYQPDTNNYINALIKKCPSVATQLQGNEADLAKAFAAALAAYA</sequence>
<name>A0AAD7D2T1_MYCRO</name>
<dbReference type="PANTHER" id="PTHR38123:SF6">
    <property type="entry name" value="CELL WALL SERINE-THREONINE-RICH GALACTOMANNOPROTEIN MP1 (AFU_ORTHOLOGUE AFUA_4G03240)"/>
    <property type="match status" value="1"/>
</dbReference>
<protein>
    <submittedName>
        <fullName evidence="2">Uncharacterized protein</fullName>
    </submittedName>
</protein>
<dbReference type="EMBL" id="JARKIE010000145">
    <property type="protein sequence ID" value="KAJ7676208.1"/>
    <property type="molecule type" value="Genomic_DNA"/>
</dbReference>
<proteinExistence type="predicted"/>
<organism evidence="2 3">
    <name type="scientific">Mycena rosella</name>
    <name type="common">Pink bonnet</name>
    <name type="synonym">Agaricus rosellus</name>
    <dbReference type="NCBI Taxonomy" id="1033263"/>
    <lineage>
        <taxon>Eukaryota</taxon>
        <taxon>Fungi</taxon>
        <taxon>Dikarya</taxon>
        <taxon>Basidiomycota</taxon>
        <taxon>Agaricomycotina</taxon>
        <taxon>Agaricomycetes</taxon>
        <taxon>Agaricomycetidae</taxon>
        <taxon>Agaricales</taxon>
        <taxon>Marasmiineae</taxon>
        <taxon>Mycenaceae</taxon>
        <taxon>Mycena</taxon>
    </lineage>
</organism>
<accession>A0AAD7D2T1</accession>
<dbReference type="Proteomes" id="UP001221757">
    <property type="component" value="Unassembled WGS sequence"/>
</dbReference>
<dbReference type="PANTHER" id="PTHR38123">
    <property type="entry name" value="CELL WALL SERINE-THREONINE-RICH GALACTOMANNOPROTEIN MP1 (AFU_ORTHOLOGUE AFUA_4G03240)"/>
    <property type="match status" value="1"/>
</dbReference>
<evidence type="ECO:0000256" key="1">
    <source>
        <dbReference type="SAM" id="SignalP"/>
    </source>
</evidence>